<organism evidence="2 3">
    <name type="scientific">Halonotius terrestris</name>
    <dbReference type="NCBI Taxonomy" id="2487750"/>
    <lineage>
        <taxon>Archaea</taxon>
        <taxon>Methanobacteriati</taxon>
        <taxon>Methanobacteriota</taxon>
        <taxon>Stenosarchaea group</taxon>
        <taxon>Halobacteria</taxon>
        <taxon>Halobacteriales</taxon>
        <taxon>Haloferacaceae</taxon>
        <taxon>Halonotius</taxon>
    </lineage>
</organism>
<evidence type="ECO:0000256" key="1">
    <source>
        <dbReference type="SAM" id="Phobius"/>
    </source>
</evidence>
<dbReference type="EMBL" id="RKLU01000011">
    <property type="protein sequence ID" value="TQQ78599.1"/>
    <property type="molecule type" value="Genomic_DNA"/>
</dbReference>
<reference evidence="2" key="1">
    <citation type="submission" date="2019-02" db="EMBL/GenBank/DDBJ databases">
        <title>Halonotius sp. a new haloarchaeum isolated from saline soil.</title>
        <authorList>
            <person name="Duran-Viseras A."/>
            <person name="Sanchez-Porro C."/>
            <person name="Ventosa A."/>
        </authorList>
    </citation>
    <scope>NUCLEOTIDE SEQUENCE</scope>
    <source>
        <strain evidence="2">F15B</strain>
    </source>
</reference>
<evidence type="ECO:0000313" key="2">
    <source>
        <dbReference type="EMBL" id="TQQ78599.1"/>
    </source>
</evidence>
<dbReference type="AlphaFoldDB" id="A0A8J8PA02"/>
<keyword evidence="1" id="KW-1133">Transmembrane helix</keyword>
<accession>A0A8J8PA02</accession>
<keyword evidence="1" id="KW-0472">Membrane</keyword>
<sequence length="68" mass="7286">MPAIDDTSPRALAWNWWPLALLFVLGLGGTLTPIALAFFIVLQIVWLAVPRAARAAGTALGRRVGSDE</sequence>
<dbReference type="RefSeq" id="WP_142980725.1">
    <property type="nucleotide sequence ID" value="NZ_RKLU01000011.1"/>
</dbReference>
<dbReference type="Proteomes" id="UP000705823">
    <property type="component" value="Unassembled WGS sequence"/>
</dbReference>
<proteinExistence type="predicted"/>
<keyword evidence="1" id="KW-0812">Transmembrane</keyword>
<gene>
    <name evidence="2" type="ORF">EGH24_13840</name>
</gene>
<keyword evidence="3" id="KW-1185">Reference proteome</keyword>
<comment type="caution">
    <text evidence="2">The sequence shown here is derived from an EMBL/GenBank/DDBJ whole genome shotgun (WGS) entry which is preliminary data.</text>
</comment>
<protein>
    <submittedName>
        <fullName evidence="2">Uncharacterized protein</fullName>
    </submittedName>
</protein>
<feature type="transmembrane region" description="Helical" evidence="1">
    <location>
        <begin position="20"/>
        <end position="49"/>
    </location>
</feature>
<name>A0A8J8PA02_9EURY</name>
<evidence type="ECO:0000313" key="3">
    <source>
        <dbReference type="Proteomes" id="UP000705823"/>
    </source>
</evidence>